<feature type="compositionally biased region" description="Basic residues" evidence="1">
    <location>
        <begin position="321"/>
        <end position="336"/>
    </location>
</feature>
<keyword evidence="3" id="KW-1185">Reference proteome</keyword>
<feature type="compositionally biased region" description="Basic and acidic residues" evidence="1">
    <location>
        <begin position="266"/>
        <end position="285"/>
    </location>
</feature>
<dbReference type="EMBL" id="DF933811">
    <property type="protein sequence ID" value="GAM34185.1"/>
    <property type="molecule type" value="Genomic_DNA"/>
</dbReference>
<proteinExistence type="predicted"/>
<accession>A0A6V8H296</accession>
<sequence>MADQAIAVDEFAQTRGADDLFDDEIIPITGDQEIQHVTETSAEPEPQQNQQQNQQQQQQPTETATQQPAPTSRRQRGHGRGVHDGGRGRGRGRGRGGRGSADTGPKREAVVVKEGTTEAVEAPKEVDTTEKSDDVATEEKKEEDAEGKAAKTENARVQAVRGDRSGTGGIKKVRARNLSSRLRRIEANIYQPKLTEEELAERMAAAKLNAAKKAAAHARAEADEASFHQREAIAAEKRRQELANRKVMDNERERNRMRKLGAQTGREWDAEKKEEDYNGRRDRGSQFRRGMHGAVSGYVRRDQQADSPETFDDVPESRGRGGGRGRGGRGRGRGGRGGRGDFANTQDRPAPQTAPGISNETEFPSLPGKQAPKGAAPPESTPTADKLSIPAVEKIASPGSPFSPAEGTWAEQVDASEAL</sequence>
<feature type="region of interest" description="Disordered" evidence="1">
    <location>
        <begin position="1"/>
        <end position="171"/>
    </location>
</feature>
<evidence type="ECO:0000256" key="1">
    <source>
        <dbReference type="SAM" id="MobiDB-lite"/>
    </source>
</evidence>
<feature type="compositionally biased region" description="Low complexity" evidence="1">
    <location>
        <begin position="367"/>
        <end position="378"/>
    </location>
</feature>
<feature type="compositionally biased region" description="Low complexity" evidence="1">
    <location>
        <begin position="43"/>
        <end position="70"/>
    </location>
</feature>
<feature type="compositionally biased region" description="Basic and acidic residues" evidence="1">
    <location>
        <begin position="121"/>
        <end position="154"/>
    </location>
</feature>
<protein>
    <submittedName>
        <fullName evidence="2">Uncharacterized protein</fullName>
    </submittedName>
</protein>
<organism evidence="2 3">
    <name type="scientific">Talaromyces pinophilus</name>
    <name type="common">Penicillium pinophilum</name>
    <dbReference type="NCBI Taxonomy" id="128442"/>
    <lineage>
        <taxon>Eukaryota</taxon>
        <taxon>Fungi</taxon>
        <taxon>Dikarya</taxon>
        <taxon>Ascomycota</taxon>
        <taxon>Pezizomycotina</taxon>
        <taxon>Eurotiomycetes</taxon>
        <taxon>Eurotiomycetidae</taxon>
        <taxon>Eurotiales</taxon>
        <taxon>Trichocomaceae</taxon>
        <taxon>Talaromyces</taxon>
        <taxon>Talaromyces sect. Talaromyces</taxon>
    </lineage>
</organism>
<reference evidence="3" key="1">
    <citation type="journal article" date="2015" name="Genome Announc.">
        <title>Draft genome sequence of Talaromyces cellulolyticus strain Y-94, a source of lignocellulosic biomass-degrading enzymes.</title>
        <authorList>
            <person name="Fujii T."/>
            <person name="Koike H."/>
            <person name="Sawayama S."/>
            <person name="Yano S."/>
            <person name="Inoue H."/>
        </authorList>
    </citation>
    <scope>NUCLEOTIDE SEQUENCE [LARGE SCALE GENOMIC DNA]</scope>
    <source>
        <strain evidence="3">Y-94</strain>
    </source>
</reference>
<name>A0A6V8H296_TALPI</name>
<dbReference type="AlphaFoldDB" id="A0A6V8H296"/>
<feature type="region of interest" description="Disordered" evidence="1">
    <location>
        <begin position="234"/>
        <end position="419"/>
    </location>
</feature>
<feature type="compositionally biased region" description="Basic and acidic residues" evidence="1">
    <location>
        <begin position="234"/>
        <end position="254"/>
    </location>
</feature>
<evidence type="ECO:0000313" key="2">
    <source>
        <dbReference type="EMBL" id="GAM34185.1"/>
    </source>
</evidence>
<dbReference type="Proteomes" id="UP000053095">
    <property type="component" value="Unassembled WGS sequence"/>
</dbReference>
<evidence type="ECO:0000313" key="3">
    <source>
        <dbReference type="Proteomes" id="UP000053095"/>
    </source>
</evidence>
<gene>
    <name evidence="2" type="ORF">TCE0_015r01598</name>
</gene>
<comment type="caution">
    <text evidence="2">The sequence shown here is derived from an EMBL/GenBank/DDBJ whole genome shotgun (WGS) entry which is preliminary data.</text>
</comment>